<reference evidence="5 6" key="1">
    <citation type="submission" date="2013-03" db="EMBL/GenBank/DDBJ databases">
        <title>The Genome Sequence of Exophiala aquamarina CBS 119918.</title>
        <authorList>
            <consortium name="The Broad Institute Genomics Platform"/>
            <person name="Cuomo C."/>
            <person name="de Hoog S."/>
            <person name="Gorbushina A."/>
            <person name="Walker B."/>
            <person name="Young S.K."/>
            <person name="Zeng Q."/>
            <person name="Gargeya S."/>
            <person name="Fitzgerald M."/>
            <person name="Haas B."/>
            <person name="Abouelleil A."/>
            <person name="Allen A.W."/>
            <person name="Alvarado L."/>
            <person name="Arachchi H.M."/>
            <person name="Berlin A.M."/>
            <person name="Chapman S.B."/>
            <person name="Gainer-Dewar J."/>
            <person name="Goldberg J."/>
            <person name="Griggs A."/>
            <person name="Gujja S."/>
            <person name="Hansen M."/>
            <person name="Howarth C."/>
            <person name="Imamovic A."/>
            <person name="Ireland A."/>
            <person name="Larimer J."/>
            <person name="McCowan C."/>
            <person name="Murphy C."/>
            <person name="Pearson M."/>
            <person name="Poon T.W."/>
            <person name="Priest M."/>
            <person name="Roberts A."/>
            <person name="Saif S."/>
            <person name="Shea T."/>
            <person name="Sisk P."/>
            <person name="Sykes S."/>
            <person name="Wortman J."/>
            <person name="Nusbaum C."/>
            <person name="Birren B."/>
        </authorList>
    </citation>
    <scope>NUCLEOTIDE SEQUENCE [LARGE SCALE GENOMIC DNA]</scope>
    <source>
        <strain evidence="5 6">CBS 119918</strain>
    </source>
</reference>
<dbReference type="OrthoDB" id="2690153at2759"/>
<dbReference type="PRINTS" id="PR00420">
    <property type="entry name" value="RNGMNOXGNASE"/>
</dbReference>
<keyword evidence="3" id="KW-0560">Oxidoreductase</keyword>
<dbReference type="Proteomes" id="UP000027920">
    <property type="component" value="Unassembled WGS sequence"/>
</dbReference>
<dbReference type="InterPro" id="IPR036188">
    <property type="entry name" value="FAD/NAD-bd_sf"/>
</dbReference>
<proteinExistence type="predicted"/>
<dbReference type="GO" id="GO:0005739">
    <property type="term" value="C:mitochondrion"/>
    <property type="evidence" value="ECO:0007669"/>
    <property type="project" value="TreeGrafter"/>
</dbReference>
<dbReference type="VEuPathDB" id="FungiDB:A1O9_12729"/>
<protein>
    <recommendedName>
        <fullName evidence="4">FAD-binding domain-containing protein</fullName>
    </recommendedName>
</protein>
<dbReference type="STRING" id="1182545.A0A072NUD7"/>
<keyword evidence="1" id="KW-0285">Flavoprotein</keyword>
<sequence>MLHNVPQPMTEQILTEQLGSAVEIRKGHSYVSCVNTASHVDTIIEDRTTGELYTIRSKHVLACDGARSKVRQSLDIEVVGETTTEMLMTIEISCDLRGLVKDRRRILYNIFDPVAHGVLIAYDLAQKQVLIHNFDPKAQPLDGWNEKVCRHLVEIAFGAKVPFAIDSFRPWELQRKIALTYRHGNCFLVGDAAHSFPPSAGIGLNTGFGDIHNLAYKIAAVHHNWATGAILDSYTAERRPVANANSEQSVANGLRLHGLIRKLSLNKGDPTEARQRVKSLLRNQDKDHDDHGASSHLDALSSNFNNLELHLGYVYGHPGLCKIASSFQAKFLPGARLPHVWIRPLNDEVVSGILPVNLDHVHELSVSEKALRRYSTLDLCRLENFTVITNSSTTVHLRTPEWPEPQRAKNNLPPVRVVYLNRDFDLVFPAKDKPWLEKFYLGNGQRGAVLVRPDQHILRVWEELPSAIELERTLLSGWGF</sequence>
<evidence type="ECO:0000256" key="2">
    <source>
        <dbReference type="ARBA" id="ARBA00022827"/>
    </source>
</evidence>
<dbReference type="EMBL" id="AMGV01000026">
    <property type="protein sequence ID" value="KEF51226.1"/>
    <property type="molecule type" value="Genomic_DNA"/>
</dbReference>
<dbReference type="PANTHER" id="PTHR43004:SF6">
    <property type="entry name" value="FAD_NAD(P)-BINDING OXIDOREDUCTASE FAMILY PROTEIN"/>
    <property type="match status" value="1"/>
</dbReference>
<comment type="caution">
    <text evidence="5">The sequence shown here is derived from an EMBL/GenBank/DDBJ whole genome shotgun (WGS) entry which is preliminary data.</text>
</comment>
<dbReference type="InterPro" id="IPR050641">
    <property type="entry name" value="RIFMO-like"/>
</dbReference>
<dbReference type="Gene3D" id="3.50.50.60">
    <property type="entry name" value="FAD/NAD(P)-binding domain"/>
    <property type="match status" value="1"/>
</dbReference>
<gene>
    <name evidence="5" type="ORF">A1O9_12729</name>
</gene>
<dbReference type="GeneID" id="25287623"/>
<dbReference type="SUPFAM" id="SSF51905">
    <property type="entry name" value="FAD/NAD(P)-binding domain"/>
    <property type="match status" value="1"/>
</dbReference>
<keyword evidence="2" id="KW-0274">FAD</keyword>
<dbReference type="InterPro" id="IPR002938">
    <property type="entry name" value="FAD-bd"/>
</dbReference>
<evidence type="ECO:0000313" key="6">
    <source>
        <dbReference type="Proteomes" id="UP000027920"/>
    </source>
</evidence>
<evidence type="ECO:0000256" key="1">
    <source>
        <dbReference type="ARBA" id="ARBA00022630"/>
    </source>
</evidence>
<evidence type="ECO:0000259" key="4">
    <source>
        <dbReference type="Pfam" id="PF01494"/>
    </source>
</evidence>
<dbReference type="RefSeq" id="XP_013253816.1">
    <property type="nucleotide sequence ID" value="XM_013398362.1"/>
</dbReference>
<evidence type="ECO:0000256" key="3">
    <source>
        <dbReference type="ARBA" id="ARBA00023002"/>
    </source>
</evidence>
<dbReference type="GO" id="GO:0016709">
    <property type="term" value="F:oxidoreductase activity, acting on paired donors, with incorporation or reduction of molecular oxygen, NAD(P)H as one donor, and incorporation of one atom of oxygen"/>
    <property type="evidence" value="ECO:0007669"/>
    <property type="project" value="UniProtKB-ARBA"/>
</dbReference>
<dbReference type="Pfam" id="PF01494">
    <property type="entry name" value="FAD_binding_3"/>
    <property type="match status" value="1"/>
</dbReference>
<feature type="domain" description="FAD-binding" evidence="4">
    <location>
        <begin position="3"/>
        <end position="247"/>
    </location>
</feature>
<dbReference type="Gene3D" id="3.30.9.10">
    <property type="entry name" value="D-Amino Acid Oxidase, subunit A, domain 2"/>
    <property type="match status" value="1"/>
</dbReference>
<organism evidence="5 6">
    <name type="scientific">Exophiala aquamarina CBS 119918</name>
    <dbReference type="NCBI Taxonomy" id="1182545"/>
    <lineage>
        <taxon>Eukaryota</taxon>
        <taxon>Fungi</taxon>
        <taxon>Dikarya</taxon>
        <taxon>Ascomycota</taxon>
        <taxon>Pezizomycotina</taxon>
        <taxon>Eurotiomycetes</taxon>
        <taxon>Chaetothyriomycetidae</taxon>
        <taxon>Chaetothyriales</taxon>
        <taxon>Herpotrichiellaceae</taxon>
        <taxon>Exophiala</taxon>
    </lineage>
</organism>
<dbReference type="GO" id="GO:0006744">
    <property type="term" value="P:ubiquinone biosynthetic process"/>
    <property type="evidence" value="ECO:0007669"/>
    <property type="project" value="TreeGrafter"/>
</dbReference>
<evidence type="ECO:0000313" key="5">
    <source>
        <dbReference type="EMBL" id="KEF51226.1"/>
    </source>
</evidence>
<dbReference type="GO" id="GO:0071949">
    <property type="term" value="F:FAD binding"/>
    <property type="evidence" value="ECO:0007669"/>
    <property type="project" value="InterPro"/>
</dbReference>
<dbReference type="PANTHER" id="PTHR43004">
    <property type="entry name" value="TRK SYSTEM POTASSIUM UPTAKE PROTEIN"/>
    <property type="match status" value="1"/>
</dbReference>
<dbReference type="AlphaFoldDB" id="A0A072NUD7"/>
<accession>A0A072NUD7</accession>
<dbReference type="HOGENOM" id="CLU_009665_14_3_1"/>
<name>A0A072NUD7_9EURO</name>
<keyword evidence="6" id="KW-1185">Reference proteome</keyword>
<dbReference type="Gene3D" id="3.40.30.120">
    <property type="match status" value="1"/>
</dbReference>